<reference evidence="11" key="2">
    <citation type="submission" date="2025-08" db="UniProtKB">
        <authorList>
            <consortium name="Ensembl"/>
        </authorList>
    </citation>
    <scope>IDENTIFICATION</scope>
</reference>
<dbReference type="PROSITE" id="PS50188">
    <property type="entry name" value="B302_SPRY"/>
    <property type="match status" value="1"/>
</dbReference>
<feature type="coiled-coil region" evidence="7">
    <location>
        <begin position="196"/>
        <end position="298"/>
    </location>
</feature>
<dbReference type="GO" id="GO:0005737">
    <property type="term" value="C:cytoplasm"/>
    <property type="evidence" value="ECO:0007669"/>
    <property type="project" value="UniProtKB-ARBA"/>
</dbReference>
<dbReference type="InterPro" id="IPR017907">
    <property type="entry name" value="Znf_RING_CS"/>
</dbReference>
<dbReference type="PRINTS" id="PR01407">
    <property type="entry name" value="BUTYPHLNCDUF"/>
</dbReference>
<dbReference type="Gene3D" id="3.30.160.60">
    <property type="entry name" value="Classic Zinc Finger"/>
    <property type="match status" value="1"/>
</dbReference>
<dbReference type="PANTHER" id="PTHR25465">
    <property type="entry name" value="B-BOX DOMAIN CONTAINING"/>
    <property type="match status" value="1"/>
</dbReference>
<evidence type="ECO:0000313" key="11">
    <source>
        <dbReference type="Ensembl" id="ENSECRP00000004194.1"/>
    </source>
</evidence>
<evidence type="ECO:0000256" key="1">
    <source>
        <dbReference type="ARBA" id="ARBA00022588"/>
    </source>
</evidence>
<keyword evidence="1" id="KW-0399">Innate immunity</keyword>
<reference evidence="11" key="3">
    <citation type="submission" date="2025-09" db="UniProtKB">
        <authorList>
            <consortium name="Ensembl"/>
        </authorList>
    </citation>
    <scope>IDENTIFICATION</scope>
</reference>
<gene>
    <name evidence="11" type="primary">LOC114667250</name>
</gene>
<keyword evidence="7" id="KW-0175">Coiled coil</keyword>
<dbReference type="InterPro" id="IPR003879">
    <property type="entry name" value="Butyrophylin_SPRY"/>
</dbReference>
<dbReference type="InterPro" id="IPR058030">
    <property type="entry name" value="TRIM8/14/16/25/29/45/65_CC"/>
</dbReference>
<dbReference type="InterPro" id="IPR043136">
    <property type="entry name" value="B30.2/SPRY_sf"/>
</dbReference>
<dbReference type="Ensembl" id="ENSECRT00000004260.1">
    <property type="protein sequence ID" value="ENSECRP00000004194.1"/>
    <property type="gene ID" value="ENSECRG00000002855.1"/>
</dbReference>
<dbReference type="InterPro" id="IPR013320">
    <property type="entry name" value="ConA-like_dom_sf"/>
</dbReference>
<dbReference type="InterPro" id="IPR051051">
    <property type="entry name" value="E3_ubiq-ligase_TRIM/RNF"/>
</dbReference>
<keyword evidence="12" id="KW-1185">Reference proteome</keyword>
<organism evidence="11 12">
    <name type="scientific">Erpetoichthys calabaricus</name>
    <name type="common">Rope fish</name>
    <name type="synonym">Calamoichthys calabaricus</name>
    <dbReference type="NCBI Taxonomy" id="27687"/>
    <lineage>
        <taxon>Eukaryota</taxon>
        <taxon>Metazoa</taxon>
        <taxon>Chordata</taxon>
        <taxon>Craniata</taxon>
        <taxon>Vertebrata</taxon>
        <taxon>Euteleostomi</taxon>
        <taxon>Actinopterygii</taxon>
        <taxon>Polypteriformes</taxon>
        <taxon>Polypteridae</taxon>
        <taxon>Erpetoichthys</taxon>
    </lineage>
</organism>
<evidence type="ECO:0000259" key="10">
    <source>
        <dbReference type="PROSITE" id="PS50188"/>
    </source>
</evidence>
<dbReference type="Gene3D" id="3.30.40.10">
    <property type="entry name" value="Zinc/RING finger domain, C3HC4 (zinc finger)"/>
    <property type="match status" value="1"/>
</dbReference>
<feature type="domain" description="B box-type" evidence="9">
    <location>
        <begin position="148"/>
        <end position="188"/>
    </location>
</feature>
<feature type="domain" description="RING-type" evidence="8">
    <location>
        <begin position="15"/>
        <end position="58"/>
    </location>
</feature>
<dbReference type="PROSITE" id="PS00518">
    <property type="entry name" value="ZF_RING_1"/>
    <property type="match status" value="1"/>
</dbReference>
<dbReference type="InterPro" id="IPR000315">
    <property type="entry name" value="Znf_B-box"/>
</dbReference>
<keyword evidence="3 6" id="KW-0863">Zinc-finger</keyword>
<feature type="domain" description="B30.2/SPRY" evidence="10">
    <location>
        <begin position="364"/>
        <end position="558"/>
    </location>
</feature>
<dbReference type="InterPro" id="IPR001870">
    <property type="entry name" value="B30.2/SPRY"/>
</dbReference>
<dbReference type="SMART" id="SM00336">
    <property type="entry name" value="BBOX"/>
    <property type="match status" value="2"/>
</dbReference>
<reference evidence="11" key="1">
    <citation type="submission" date="2021-06" db="EMBL/GenBank/DDBJ databases">
        <authorList>
            <consortium name="Wellcome Sanger Institute Data Sharing"/>
        </authorList>
    </citation>
    <scope>NUCLEOTIDE SEQUENCE [LARGE SCALE GENOMIC DNA]</scope>
</reference>
<dbReference type="Pfam" id="PF13765">
    <property type="entry name" value="PRY"/>
    <property type="match status" value="1"/>
</dbReference>
<dbReference type="InterPro" id="IPR001841">
    <property type="entry name" value="Znf_RING"/>
</dbReference>
<dbReference type="GeneTree" id="ENSGT01150000286950"/>
<dbReference type="SUPFAM" id="SSF57845">
    <property type="entry name" value="B-box zinc-binding domain"/>
    <property type="match status" value="1"/>
</dbReference>
<dbReference type="SMART" id="SM00589">
    <property type="entry name" value="PRY"/>
    <property type="match status" value="1"/>
</dbReference>
<dbReference type="Proteomes" id="UP000694620">
    <property type="component" value="Chromosome 1"/>
</dbReference>
<dbReference type="InterPro" id="IPR003877">
    <property type="entry name" value="SPRY_dom"/>
</dbReference>
<dbReference type="GO" id="GO:0045087">
    <property type="term" value="P:innate immune response"/>
    <property type="evidence" value="ECO:0007669"/>
    <property type="project" value="UniProtKB-KW"/>
</dbReference>
<dbReference type="SUPFAM" id="SSF49899">
    <property type="entry name" value="Concanavalin A-like lectins/glucanases"/>
    <property type="match status" value="1"/>
</dbReference>
<dbReference type="Pfam" id="PF25600">
    <property type="entry name" value="TRIM_CC"/>
    <property type="match status" value="1"/>
</dbReference>
<dbReference type="Gene3D" id="4.10.830.40">
    <property type="match status" value="1"/>
</dbReference>
<evidence type="ECO:0000259" key="9">
    <source>
        <dbReference type="PROSITE" id="PS50119"/>
    </source>
</evidence>
<dbReference type="InterPro" id="IPR013083">
    <property type="entry name" value="Znf_RING/FYVE/PHD"/>
</dbReference>
<dbReference type="PROSITE" id="PS50119">
    <property type="entry name" value="ZF_BBOX"/>
    <property type="match status" value="1"/>
</dbReference>
<dbReference type="Pfam" id="PF00622">
    <property type="entry name" value="SPRY"/>
    <property type="match status" value="1"/>
</dbReference>
<dbReference type="AlphaFoldDB" id="A0A8C4X4I1"/>
<name>A0A8C4X4I1_ERPCA</name>
<evidence type="ECO:0000256" key="6">
    <source>
        <dbReference type="PROSITE-ProRule" id="PRU00024"/>
    </source>
</evidence>
<accession>A0A8C4X4I1</accession>
<evidence type="ECO:0000259" key="8">
    <source>
        <dbReference type="PROSITE" id="PS50089"/>
    </source>
</evidence>
<proteinExistence type="predicted"/>
<keyword evidence="4" id="KW-0862">Zinc</keyword>
<evidence type="ECO:0000256" key="4">
    <source>
        <dbReference type="ARBA" id="ARBA00022833"/>
    </source>
</evidence>
<dbReference type="SMART" id="SM00184">
    <property type="entry name" value="RING"/>
    <property type="match status" value="1"/>
</dbReference>
<evidence type="ECO:0000256" key="7">
    <source>
        <dbReference type="SAM" id="Coils"/>
    </source>
</evidence>
<dbReference type="GO" id="GO:0008270">
    <property type="term" value="F:zinc ion binding"/>
    <property type="evidence" value="ECO:0007669"/>
    <property type="project" value="UniProtKB-KW"/>
</dbReference>
<dbReference type="Gene3D" id="2.60.120.920">
    <property type="match status" value="1"/>
</dbReference>
<keyword evidence="2" id="KW-0479">Metal-binding</keyword>
<dbReference type="CDD" id="cd19769">
    <property type="entry name" value="Bbox2_TRIM16-like"/>
    <property type="match status" value="1"/>
</dbReference>
<evidence type="ECO:0000256" key="2">
    <source>
        <dbReference type="ARBA" id="ARBA00022723"/>
    </source>
</evidence>
<dbReference type="Pfam" id="PF00643">
    <property type="entry name" value="zf-B_box"/>
    <property type="match status" value="1"/>
</dbReference>
<keyword evidence="5" id="KW-0391">Immunity</keyword>
<dbReference type="Pfam" id="PF15227">
    <property type="entry name" value="zf-C3HC4_4"/>
    <property type="match status" value="1"/>
</dbReference>
<dbReference type="PROSITE" id="PS50089">
    <property type="entry name" value="ZF_RING_2"/>
    <property type="match status" value="1"/>
</dbReference>
<dbReference type="SMART" id="SM00449">
    <property type="entry name" value="SPRY"/>
    <property type="match status" value="1"/>
</dbReference>
<dbReference type="SUPFAM" id="SSF57850">
    <property type="entry name" value="RING/U-box"/>
    <property type="match status" value="1"/>
</dbReference>
<evidence type="ECO:0000256" key="5">
    <source>
        <dbReference type="ARBA" id="ARBA00022859"/>
    </source>
</evidence>
<evidence type="ECO:0000256" key="3">
    <source>
        <dbReference type="ARBA" id="ARBA00022771"/>
    </source>
</evidence>
<protein>
    <submittedName>
        <fullName evidence="11">Tripartite motif-containing protein 16-like</fullName>
    </submittedName>
</protein>
<evidence type="ECO:0000313" key="12">
    <source>
        <dbReference type="Proteomes" id="UP000694620"/>
    </source>
</evidence>
<sequence length="562" mass="64555">MAAVNSSLSADEYTCSVCLDVLTEPVTIPCGHSYCMDCINDYWDQLDTLHIYRCPQCRRQFNIRPELNKNFLLAEVIENLKEVQTDVTQCQNSAGPDDLLCDVCPGRQRKAVKTCLTCMASYCQTHIQPHQEFEALKRHKLEEPTGKLEEKLCTKHNKVLEIFCRTDKTCICLLCVATDHKNHDTVSPDEERAGRQSLLENRKAKIKKRIQEKEKKMDEMKETVASIQSCADREMQKHVETFSSLLQSIERLRSEVIEVIKNHERREVRKAEEIMEQLEKELKELKRRDAELAKLSQTSDHIHFLKKLPPLCVPPEEKNIPNFTIDRDLLPETLIKDLSALKKCLQEISGWEFVKTSEIGFSTSGFVLQNLKSRNYFLKYSCPLTLDPNTAHKRLSLSERNKTMTSDDAENKYPDHPERFDCLSQVLCREALSGPRCYWEVEWSGFKVAIGVAHKGIERKGKSDECRLGSNDKSWSLFCSDSRYSVRHSNNTTVVTVPNSPRIGVYLDRLTGSLSFYSVSHPMILLHRFNISFNEPLYPGFWALKNSSVTICPLSRSVDDSM</sequence>
<dbReference type="PANTHER" id="PTHR25465:SF5">
    <property type="entry name" value="E3 UBIQUITIN_ISG15 LIGASE TRIM25-RELATED"/>
    <property type="match status" value="1"/>
</dbReference>
<dbReference type="InterPro" id="IPR006574">
    <property type="entry name" value="PRY"/>
</dbReference>
<dbReference type="CDD" id="cd16040">
    <property type="entry name" value="SPRY_PRY_SNTX"/>
    <property type="match status" value="1"/>
</dbReference>